<keyword evidence="3" id="KW-0378">Hydrolase</keyword>
<dbReference type="InterPro" id="IPR043504">
    <property type="entry name" value="Peptidase_S1_PA_chymotrypsin"/>
</dbReference>
<keyword evidence="6" id="KW-1185">Reference proteome</keyword>
<keyword evidence="2" id="KW-1015">Disulfide bond</keyword>
<dbReference type="PRINTS" id="PR00722">
    <property type="entry name" value="CHYMOTRYPSIN"/>
</dbReference>
<dbReference type="SUPFAM" id="SSF50494">
    <property type="entry name" value="Trypsin-like serine proteases"/>
    <property type="match status" value="1"/>
</dbReference>
<dbReference type="SMART" id="SM00020">
    <property type="entry name" value="Tryp_SPc"/>
    <property type="match status" value="1"/>
</dbReference>
<dbReference type="GO" id="GO:0006508">
    <property type="term" value="P:proteolysis"/>
    <property type="evidence" value="ECO:0007669"/>
    <property type="project" value="UniProtKB-KW"/>
</dbReference>
<dbReference type="InterPro" id="IPR050430">
    <property type="entry name" value="Peptidase_S1"/>
</dbReference>
<dbReference type="Proteomes" id="UP000070444">
    <property type="component" value="Unassembled WGS sequence"/>
</dbReference>
<dbReference type="PROSITE" id="PS00135">
    <property type="entry name" value="TRYPSIN_SER"/>
    <property type="match status" value="1"/>
</dbReference>
<dbReference type="InterPro" id="IPR009003">
    <property type="entry name" value="Peptidase_S1_PA"/>
</dbReference>
<comment type="similarity">
    <text evidence="1">Belongs to the peptidase S1 family.</text>
</comment>
<dbReference type="InterPro" id="IPR001314">
    <property type="entry name" value="Peptidase_S1A"/>
</dbReference>
<evidence type="ECO:0000313" key="5">
    <source>
        <dbReference type="EMBL" id="KXN67066.1"/>
    </source>
</evidence>
<evidence type="ECO:0000256" key="3">
    <source>
        <dbReference type="RuleBase" id="RU363034"/>
    </source>
</evidence>
<keyword evidence="3" id="KW-0720">Serine protease</keyword>
<sequence length="270" mass="29959">MDFSNLYSGSIAPPENIVGGNEVSPPFKYPAMVSLQYPDEIGHTHRCGGILYNDRYLITAGHCVTGESDNWKVKVHRHDLYKNEEAEGAKSYNVLQRYLHPEYESGTHKHDVAIWKIDAPKGNRSNVELDTGNYGKESNEILTAIGWGLTSLVEGPSDILLEVELPVIGYETCTKNGIMRVEDDKQICAGYPEGGKDTCTGDSGGPLFKYVDGKMILVGITSKGFLCAEPGFPGVYSRVSKYAYWFKTAIESDLNHDVLEKLKKNWDITP</sequence>
<dbReference type="Gene3D" id="2.40.10.10">
    <property type="entry name" value="Trypsin-like serine proteases"/>
    <property type="match status" value="1"/>
</dbReference>
<dbReference type="STRING" id="796925.A0A137NWB0"/>
<dbReference type="PROSITE" id="PS50240">
    <property type="entry name" value="TRYPSIN_DOM"/>
    <property type="match status" value="1"/>
</dbReference>
<dbReference type="InterPro" id="IPR001254">
    <property type="entry name" value="Trypsin_dom"/>
</dbReference>
<dbReference type="PANTHER" id="PTHR24276:SF98">
    <property type="entry name" value="FI18310P1-RELATED"/>
    <property type="match status" value="1"/>
</dbReference>
<evidence type="ECO:0000313" key="6">
    <source>
        <dbReference type="Proteomes" id="UP000070444"/>
    </source>
</evidence>
<keyword evidence="3 5" id="KW-0645">Protease</keyword>
<name>A0A137NWB0_CONC2</name>
<organism evidence="5 6">
    <name type="scientific">Conidiobolus coronatus (strain ATCC 28846 / CBS 209.66 / NRRL 28638)</name>
    <name type="common">Delacroixia coronata</name>
    <dbReference type="NCBI Taxonomy" id="796925"/>
    <lineage>
        <taxon>Eukaryota</taxon>
        <taxon>Fungi</taxon>
        <taxon>Fungi incertae sedis</taxon>
        <taxon>Zoopagomycota</taxon>
        <taxon>Entomophthoromycotina</taxon>
        <taxon>Entomophthoromycetes</taxon>
        <taxon>Entomophthorales</taxon>
        <taxon>Ancylistaceae</taxon>
        <taxon>Conidiobolus</taxon>
    </lineage>
</organism>
<proteinExistence type="inferred from homology"/>
<protein>
    <submittedName>
        <fullName evidence="5">Trypsin-like serine protease</fullName>
    </submittedName>
</protein>
<dbReference type="InterPro" id="IPR018114">
    <property type="entry name" value="TRYPSIN_HIS"/>
</dbReference>
<dbReference type="EMBL" id="KQ964663">
    <property type="protein sequence ID" value="KXN67066.1"/>
    <property type="molecule type" value="Genomic_DNA"/>
</dbReference>
<dbReference type="CDD" id="cd00190">
    <property type="entry name" value="Tryp_SPc"/>
    <property type="match status" value="1"/>
</dbReference>
<accession>A0A137NWB0</accession>
<dbReference type="GO" id="GO:0004252">
    <property type="term" value="F:serine-type endopeptidase activity"/>
    <property type="evidence" value="ECO:0007669"/>
    <property type="project" value="InterPro"/>
</dbReference>
<reference evidence="5 6" key="1">
    <citation type="journal article" date="2015" name="Genome Biol. Evol.">
        <title>Phylogenomic analyses indicate that early fungi evolved digesting cell walls of algal ancestors of land plants.</title>
        <authorList>
            <person name="Chang Y."/>
            <person name="Wang S."/>
            <person name="Sekimoto S."/>
            <person name="Aerts A.L."/>
            <person name="Choi C."/>
            <person name="Clum A."/>
            <person name="LaButti K.M."/>
            <person name="Lindquist E.A."/>
            <person name="Yee Ngan C."/>
            <person name="Ohm R.A."/>
            <person name="Salamov A.A."/>
            <person name="Grigoriev I.V."/>
            <person name="Spatafora J.W."/>
            <person name="Berbee M.L."/>
        </authorList>
    </citation>
    <scope>NUCLEOTIDE SEQUENCE [LARGE SCALE GENOMIC DNA]</scope>
    <source>
        <strain evidence="5 6">NRRL 28638</strain>
    </source>
</reference>
<dbReference type="FunFam" id="2.40.10.10:FF:000002">
    <property type="entry name" value="Transmembrane protease serine"/>
    <property type="match status" value="1"/>
</dbReference>
<dbReference type="OrthoDB" id="6380398at2759"/>
<evidence type="ECO:0000256" key="2">
    <source>
        <dbReference type="ARBA" id="ARBA00023157"/>
    </source>
</evidence>
<dbReference type="InterPro" id="IPR033116">
    <property type="entry name" value="TRYPSIN_SER"/>
</dbReference>
<dbReference type="PROSITE" id="PS00134">
    <property type="entry name" value="TRYPSIN_HIS"/>
    <property type="match status" value="1"/>
</dbReference>
<dbReference type="PANTHER" id="PTHR24276">
    <property type="entry name" value="POLYSERASE-RELATED"/>
    <property type="match status" value="1"/>
</dbReference>
<evidence type="ECO:0000259" key="4">
    <source>
        <dbReference type="PROSITE" id="PS50240"/>
    </source>
</evidence>
<feature type="domain" description="Peptidase S1" evidence="4">
    <location>
        <begin position="17"/>
        <end position="251"/>
    </location>
</feature>
<gene>
    <name evidence="5" type="ORF">CONCODRAFT_10929</name>
</gene>
<evidence type="ECO:0000256" key="1">
    <source>
        <dbReference type="ARBA" id="ARBA00007664"/>
    </source>
</evidence>
<dbReference type="AlphaFoldDB" id="A0A137NWB0"/>
<dbReference type="Pfam" id="PF00089">
    <property type="entry name" value="Trypsin"/>
    <property type="match status" value="1"/>
</dbReference>